<dbReference type="InterPro" id="IPR000847">
    <property type="entry name" value="LysR_HTH_N"/>
</dbReference>
<feature type="domain" description="HTH lysR-type" evidence="5">
    <location>
        <begin position="1"/>
        <end position="59"/>
    </location>
</feature>
<reference evidence="6 7" key="1">
    <citation type="submission" date="2017-11" db="EMBL/GenBank/DDBJ databases">
        <title>Genomic Encyclopedia of Archaeal and Bacterial Type Strains, Phase II (KMG-II): From Individual Species to Whole Genera.</title>
        <authorList>
            <person name="Goeker M."/>
        </authorList>
    </citation>
    <scope>NUCLEOTIDE SEQUENCE [LARGE SCALE GENOMIC DNA]</scope>
    <source>
        <strain evidence="6 7">DSM 27393</strain>
    </source>
</reference>
<evidence type="ECO:0000256" key="2">
    <source>
        <dbReference type="ARBA" id="ARBA00023015"/>
    </source>
</evidence>
<gene>
    <name evidence="6" type="ORF">CLV46_3180</name>
</gene>
<dbReference type="Gene3D" id="1.10.10.10">
    <property type="entry name" value="Winged helix-like DNA-binding domain superfamily/Winged helix DNA-binding domain"/>
    <property type="match status" value="1"/>
</dbReference>
<comment type="similarity">
    <text evidence="1">Belongs to the LysR transcriptional regulatory family.</text>
</comment>
<dbReference type="Pfam" id="PF03466">
    <property type="entry name" value="LysR_substrate"/>
    <property type="match status" value="1"/>
</dbReference>
<sequence>MRDLDLLGTFLEVHRRRSITAAAAALGLSQPAVSERLARLEAQLGAPLFTRSSRGVTATLEGDRLAARVGEPVDRLREVWAQDDDGTVGVVRIGGASDVVASRVVPALAPLTRRGVVLRFTLGLAPDLLDALGRGELDLVVSSIRPTSATIRSRGLIDEEFVLVGAPSLAATVDRDLLQTSPATALAHLPLVAYDEQLSIVRRYWRSQFGHRPANTLSVVVPDLRGVLAGVIAGAGISAVPRYLADPAVANGSVEVLHRPLEAPINTLHLAIAADRAPDAPTTAVIDRLLEQARTWDVF</sequence>
<dbReference type="InterPro" id="IPR036390">
    <property type="entry name" value="WH_DNA-bd_sf"/>
</dbReference>
<dbReference type="GO" id="GO:0003700">
    <property type="term" value="F:DNA-binding transcription factor activity"/>
    <property type="evidence" value="ECO:0007669"/>
    <property type="project" value="InterPro"/>
</dbReference>
<comment type="caution">
    <text evidence="6">The sequence shown here is derived from an EMBL/GenBank/DDBJ whole genome shotgun (WGS) entry which is preliminary data.</text>
</comment>
<dbReference type="PRINTS" id="PR00039">
    <property type="entry name" value="HTHLYSR"/>
</dbReference>
<keyword evidence="2" id="KW-0805">Transcription regulation</keyword>
<dbReference type="Pfam" id="PF00126">
    <property type="entry name" value="HTH_1"/>
    <property type="match status" value="1"/>
</dbReference>
<accession>A0A2M9CNW4</accession>
<dbReference type="RefSeq" id="WP_100365654.1">
    <property type="nucleotide sequence ID" value="NZ_PGFF01000001.1"/>
</dbReference>
<name>A0A2M9CNW4_9MICO</name>
<dbReference type="Gene3D" id="3.40.190.290">
    <property type="match status" value="1"/>
</dbReference>
<organism evidence="6 7">
    <name type="scientific">Diaminobutyricimonas aerilata</name>
    <dbReference type="NCBI Taxonomy" id="1162967"/>
    <lineage>
        <taxon>Bacteria</taxon>
        <taxon>Bacillati</taxon>
        <taxon>Actinomycetota</taxon>
        <taxon>Actinomycetes</taxon>
        <taxon>Micrococcales</taxon>
        <taxon>Microbacteriaceae</taxon>
        <taxon>Diaminobutyricimonas</taxon>
    </lineage>
</organism>
<dbReference type="InterPro" id="IPR036388">
    <property type="entry name" value="WH-like_DNA-bd_sf"/>
</dbReference>
<protein>
    <submittedName>
        <fullName evidence="6">DNA-binding transcriptional LysR family regulator</fullName>
    </submittedName>
</protein>
<dbReference type="OrthoDB" id="8717159at2"/>
<dbReference type="SUPFAM" id="SSF53850">
    <property type="entry name" value="Periplasmic binding protein-like II"/>
    <property type="match status" value="1"/>
</dbReference>
<evidence type="ECO:0000256" key="1">
    <source>
        <dbReference type="ARBA" id="ARBA00009437"/>
    </source>
</evidence>
<dbReference type="PANTHER" id="PTHR30126:SF39">
    <property type="entry name" value="HTH-TYPE TRANSCRIPTIONAL REGULATOR CYSL"/>
    <property type="match status" value="1"/>
</dbReference>
<evidence type="ECO:0000313" key="7">
    <source>
        <dbReference type="Proteomes" id="UP000228758"/>
    </source>
</evidence>
<dbReference type="SUPFAM" id="SSF46785">
    <property type="entry name" value="Winged helix' DNA-binding domain"/>
    <property type="match status" value="1"/>
</dbReference>
<keyword evidence="3 6" id="KW-0238">DNA-binding</keyword>
<dbReference type="PROSITE" id="PS50931">
    <property type="entry name" value="HTH_LYSR"/>
    <property type="match status" value="1"/>
</dbReference>
<proteinExistence type="inferred from homology"/>
<dbReference type="InterPro" id="IPR005119">
    <property type="entry name" value="LysR_subst-bd"/>
</dbReference>
<evidence type="ECO:0000256" key="4">
    <source>
        <dbReference type="ARBA" id="ARBA00023163"/>
    </source>
</evidence>
<keyword evidence="7" id="KW-1185">Reference proteome</keyword>
<dbReference type="GO" id="GO:0000976">
    <property type="term" value="F:transcription cis-regulatory region binding"/>
    <property type="evidence" value="ECO:0007669"/>
    <property type="project" value="TreeGrafter"/>
</dbReference>
<dbReference type="CDD" id="cd05466">
    <property type="entry name" value="PBP2_LTTR_substrate"/>
    <property type="match status" value="1"/>
</dbReference>
<dbReference type="Proteomes" id="UP000228758">
    <property type="component" value="Unassembled WGS sequence"/>
</dbReference>
<dbReference type="EMBL" id="PGFF01000001">
    <property type="protein sequence ID" value="PJJ73587.1"/>
    <property type="molecule type" value="Genomic_DNA"/>
</dbReference>
<dbReference type="AlphaFoldDB" id="A0A2M9CNW4"/>
<evidence type="ECO:0000313" key="6">
    <source>
        <dbReference type="EMBL" id="PJJ73587.1"/>
    </source>
</evidence>
<keyword evidence="4" id="KW-0804">Transcription</keyword>
<dbReference type="PANTHER" id="PTHR30126">
    <property type="entry name" value="HTH-TYPE TRANSCRIPTIONAL REGULATOR"/>
    <property type="match status" value="1"/>
</dbReference>
<evidence type="ECO:0000259" key="5">
    <source>
        <dbReference type="PROSITE" id="PS50931"/>
    </source>
</evidence>
<evidence type="ECO:0000256" key="3">
    <source>
        <dbReference type="ARBA" id="ARBA00023125"/>
    </source>
</evidence>